<proteinExistence type="predicted"/>
<gene>
    <name evidence="1" type="ORF">EYF80_023468</name>
</gene>
<protein>
    <submittedName>
        <fullName evidence="1">Uncharacterized protein</fullName>
    </submittedName>
</protein>
<reference evidence="1 2" key="1">
    <citation type="submission" date="2019-03" db="EMBL/GenBank/DDBJ databases">
        <title>First draft genome of Liparis tanakae, snailfish: a comprehensive survey of snailfish specific genes.</title>
        <authorList>
            <person name="Kim W."/>
            <person name="Song I."/>
            <person name="Jeong J.-H."/>
            <person name="Kim D."/>
            <person name="Kim S."/>
            <person name="Ryu S."/>
            <person name="Song J.Y."/>
            <person name="Lee S.K."/>
        </authorList>
    </citation>
    <scope>NUCLEOTIDE SEQUENCE [LARGE SCALE GENOMIC DNA]</scope>
    <source>
        <tissue evidence="1">Muscle</tissue>
    </source>
</reference>
<comment type="caution">
    <text evidence="1">The sequence shown here is derived from an EMBL/GenBank/DDBJ whole genome shotgun (WGS) entry which is preliminary data.</text>
</comment>
<name>A0A4Z2HNJ8_9TELE</name>
<dbReference type="EMBL" id="SRLO01000221">
    <property type="protein sequence ID" value="TNN66332.1"/>
    <property type="molecule type" value="Genomic_DNA"/>
</dbReference>
<evidence type="ECO:0000313" key="1">
    <source>
        <dbReference type="EMBL" id="TNN66332.1"/>
    </source>
</evidence>
<dbReference type="Proteomes" id="UP000314294">
    <property type="component" value="Unassembled WGS sequence"/>
</dbReference>
<organism evidence="1 2">
    <name type="scientific">Liparis tanakae</name>
    <name type="common">Tanaka's snailfish</name>
    <dbReference type="NCBI Taxonomy" id="230148"/>
    <lineage>
        <taxon>Eukaryota</taxon>
        <taxon>Metazoa</taxon>
        <taxon>Chordata</taxon>
        <taxon>Craniata</taxon>
        <taxon>Vertebrata</taxon>
        <taxon>Euteleostomi</taxon>
        <taxon>Actinopterygii</taxon>
        <taxon>Neopterygii</taxon>
        <taxon>Teleostei</taxon>
        <taxon>Neoteleostei</taxon>
        <taxon>Acanthomorphata</taxon>
        <taxon>Eupercaria</taxon>
        <taxon>Perciformes</taxon>
        <taxon>Cottioidei</taxon>
        <taxon>Cottales</taxon>
        <taxon>Liparidae</taxon>
        <taxon>Liparis</taxon>
    </lineage>
</organism>
<keyword evidence="2" id="KW-1185">Reference proteome</keyword>
<dbReference type="AlphaFoldDB" id="A0A4Z2HNJ8"/>
<sequence length="121" mass="13928">MSAASMRRWAMSSDSVSRLLRRPDLYSWPTSSLWRLSFTWLTRKCITAFVARAFLLPLGPGCWGLAAKERTEREQRWSSHHAGQQATMTQPSLVIEVDGEKMVTVRRVSTFKILWVLNTQN</sequence>
<evidence type="ECO:0000313" key="2">
    <source>
        <dbReference type="Proteomes" id="UP000314294"/>
    </source>
</evidence>
<accession>A0A4Z2HNJ8</accession>